<reference evidence="2 3" key="1">
    <citation type="journal article" date="2016" name="Mol. Biol. Evol.">
        <title>Comparative Genomics of Early-Diverging Mushroom-Forming Fungi Provides Insights into the Origins of Lignocellulose Decay Capabilities.</title>
        <authorList>
            <person name="Nagy L.G."/>
            <person name="Riley R."/>
            <person name="Tritt A."/>
            <person name="Adam C."/>
            <person name="Daum C."/>
            <person name="Floudas D."/>
            <person name="Sun H."/>
            <person name="Yadav J.S."/>
            <person name="Pangilinan J."/>
            <person name="Larsson K.H."/>
            <person name="Matsuura K."/>
            <person name="Barry K."/>
            <person name="Labutti K."/>
            <person name="Kuo R."/>
            <person name="Ohm R.A."/>
            <person name="Bhattacharya S.S."/>
            <person name="Shirouzu T."/>
            <person name="Yoshinaga Y."/>
            <person name="Martin F.M."/>
            <person name="Grigoriev I.V."/>
            <person name="Hibbett D.S."/>
        </authorList>
    </citation>
    <scope>NUCLEOTIDE SEQUENCE [LARGE SCALE GENOMIC DNA]</scope>
    <source>
        <strain evidence="2 3">TUFC12733</strain>
    </source>
</reference>
<feature type="chain" id="PRO_5007890112" evidence="1">
    <location>
        <begin position="21"/>
        <end position="135"/>
    </location>
</feature>
<evidence type="ECO:0000313" key="3">
    <source>
        <dbReference type="Proteomes" id="UP000076738"/>
    </source>
</evidence>
<feature type="non-terminal residue" evidence="2">
    <location>
        <position position="135"/>
    </location>
</feature>
<name>A0A167M142_CALVF</name>
<keyword evidence="1" id="KW-0732">Signal</keyword>
<keyword evidence="3" id="KW-1185">Reference proteome</keyword>
<dbReference type="AlphaFoldDB" id="A0A167M142"/>
<gene>
    <name evidence="2" type="ORF">CALVIDRAFT_537422</name>
</gene>
<sequence>MKLCYSTLLVSTLASVLVAAAPIPDTTELQLEARHVLDDPGHGPVIRPIDLIHGASGHGTRDLGIDEDFDLAARRFGPAPKPIFHGASGHGTRDLGIDADVDLSARRFGPAPKPIFHGASGHGTRDVGIDAEFDL</sequence>
<evidence type="ECO:0000313" key="2">
    <source>
        <dbReference type="EMBL" id="KZO96235.1"/>
    </source>
</evidence>
<protein>
    <submittedName>
        <fullName evidence="2">Uncharacterized protein</fullName>
    </submittedName>
</protein>
<organism evidence="2 3">
    <name type="scientific">Calocera viscosa (strain TUFC12733)</name>
    <dbReference type="NCBI Taxonomy" id="1330018"/>
    <lineage>
        <taxon>Eukaryota</taxon>
        <taxon>Fungi</taxon>
        <taxon>Dikarya</taxon>
        <taxon>Basidiomycota</taxon>
        <taxon>Agaricomycotina</taxon>
        <taxon>Dacrymycetes</taxon>
        <taxon>Dacrymycetales</taxon>
        <taxon>Dacrymycetaceae</taxon>
        <taxon>Calocera</taxon>
    </lineage>
</organism>
<dbReference type="Proteomes" id="UP000076738">
    <property type="component" value="Unassembled WGS sequence"/>
</dbReference>
<accession>A0A167M142</accession>
<proteinExistence type="predicted"/>
<evidence type="ECO:0000256" key="1">
    <source>
        <dbReference type="SAM" id="SignalP"/>
    </source>
</evidence>
<dbReference type="EMBL" id="KV417285">
    <property type="protein sequence ID" value="KZO96235.1"/>
    <property type="molecule type" value="Genomic_DNA"/>
</dbReference>
<feature type="signal peptide" evidence="1">
    <location>
        <begin position="1"/>
        <end position="20"/>
    </location>
</feature>